<dbReference type="Pfam" id="PF00884">
    <property type="entry name" value="Sulfatase"/>
    <property type="match status" value="1"/>
</dbReference>
<evidence type="ECO:0000256" key="1">
    <source>
        <dbReference type="ARBA" id="ARBA00008779"/>
    </source>
</evidence>
<dbReference type="InterPro" id="IPR000917">
    <property type="entry name" value="Sulfatase_N"/>
</dbReference>
<evidence type="ECO:0000256" key="6">
    <source>
        <dbReference type="SAM" id="SignalP"/>
    </source>
</evidence>
<comment type="similarity">
    <text evidence="1">Belongs to the sulfatase family.</text>
</comment>
<dbReference type="GO" id="GO:0008449">
    <property type="term" value="F:N-acetylglucosamine-6-sulfatase activity"/>
    <property type="evidence" value="ECO:0007669"/>
    <property type="project" value="InterPro"/>
</dbReference>
<keyword evidence="4" id="KW-0325">Glycoprotein</keyword>
<dbReference type="CDD" id="cd16147">
    <property type="entry name" value="G6S"/>
    <property type="match status" value="1"/>
</dbReference>
<comment type="caution">
    <text evidence="8">The sequence shown here is derived from an EMBL/GenBank/DDBJ whole genome shotgun (WGS) entry which is preliminary data.</text>
</comment>
<reference evidence="8" key="1">
    <citation type="submission" date="2021-03" db="EMBL/GenBank/DDBJ databases">
        <authorList>
            <person name="Tagirdzhanova G."/>
        </authorList>
    </citation>
    <scope>NUCLEOTIDE SEQUENCE</scope>
</reference>
<dbReference type="PANTHER" id="PTHR43108:SF8">
    <property type="entry name" value="SD21168P"/>
    <property type="match status" value="1"/>
</dbReference>
<keyword evidence="2 6" id="KW-0732">Signal</keyword>
<dbReference type="PANTHER" id="PTHR43108">
    <property type="entry name" value="N-ACETYLGLUCOSAMINE-6-SULFATASE FAMILY MEMBER"/>
    <property type="match status" value="1"/>
</dbReference>
<feature type="domain" description="Sulfatase N-terminal" evidence="7">
    <location>
        <begin position="41"/>
        <end position="392"/>
    </location>
</feature>
<dbReference type="EMBL" id="CAJPDS010000044">
    <property type="protein sequence ID" value="CAF9927242.1"/>
    <property type="molecule type" value="Genomic_DNA"/>
</dbReference>
<comment type="PTM">
    <text evidence="5">The conversion to 3-oxoalanine (also known as C-formylglycine, FGly), of a serine or cysteine residue in prokaryotes and of a cysteine residue in eukaryotes, is critical for catalytic activity.</text>
</comment>
<accession>A0A8H3FQK7</accession>
<organism evidence="8 9">
    <name type="scientific">Heterodermia speciosa</name>
    <dbReference type="NCBI Taxonomy" id="116794"/>
    <lineage>
        <taxon>Eukaryota</taxon>
        <taxon>Fungi</taxon>
        <taxon>Dikarya</taxon>
        <taxon>Ascomycota</taxon>
        <taxon>Pezizomycotina</taxon>
        <taxon>Lecanoromycetes</taxon>
        <taxon>OSLEUM clade</taxon>
        <taxon>Lecanoromycetidae</taxon>
        <taxon>Caliciales</taxon>
        <taxon>Physciaceae</taxon>
        <taxon>Heterodermia</taxon>
    </lineage>
</organism>
<evidence type="ECO:0000256" key="3">
    <source>
        <dbReference type="ARBA" id="ARBA00022801"/>
    </source>
</evidence>
<feature type="chain" id="PRO_5034233512" description="Sulfatase N-terminal domain-containing protein" evidence="6">
    <location>
        <begin position="19"/>
        <end position="462"/>
    </location>
</feature>
<evidence type="ECO:0000256" key="5">
    <source>
        <dbReference type="PIRSR" id="PIRSR036666-50"/>
    </source>
</evidence>
<dbReference type="GO" id="GO:0005539">
    <property type="term" value="F:glycosaminoglycan binding"/>
    <property type="evidence" value="ECO:0007669"/>
    <property type="project" value="TreeGrafter"/>
</dbReference>
<dbReference type="PROSITE" id="PS00523">
    <property type="entry name" value="SULFATASE_1"/>
    <property type="match status" value="1"/>
</dbReference>
<sequence length="462" mass="51481">MKFLTSAVGLVTFTAALARDPQAPLSESSSASSAKSPQSRPNIVFFLADDQDVHLDSLAYQPAVHRHLIDEGLTFRRHFCTVALCCPSRVNLWTGKAAHNTNVTDINPPYGGYPKFVSQGLNGHYLPIWLQEAGYRTYYTGKLFNAHTVENYNEPFPAGWTGSDFLLDPFTYSYLNSTWQRNTDPPVSHEGDYTTDVISQKAKGFLKDAVETEDPFFLAIAPVAPHSNVEVDHGTQITPDAPFKVTPPIAAERHKDLFKNVQIPRTEHFNPDKASGVSWIRQLPKQSSVQVEYNDEFYRSRLRALQAVDELVDDIFGLLEQHGILDNTYVIYSSDNGYHIGQHRLPPGKECGYEEDVNVPLIVRGPNVPKGITTDQVTSHTDLVPTILELVGAQPKDDLDGTAIPLREAEISRSDGRRHEHVNLEYWGFALAEGKYGFAEEDLSGKLILFVACTCHGHGFLQ</sequence>
<dbReference type="InterPro" id="IPR012251">
    <property type="entry name" value="GlcNAc_6-SO4ase"/>
</dbReference>
<protein>
    <recommendedName>
        <fullName evidence="7">Sulfatase N-terminal domain-containing protein</fullName>
    </recommendedName>
</protein>
<feature type="signal peptide" evidence="6">
    <location>
        <begin position="1"/>
        <end position="18"/>
    </location>
</feature>
<dbReference type="Gene3D" id="3.40.720.10">
    <property type="entry name" value="Alkaline Phosphatase, subunit A"/>
    <property type="match status" value="1"/>
</dbReference>
<dbReference type="InterPro" id="IPR017850">
    <property type="entry name" value="Alkaline_phosphatase_core_sf"/>
</dbReference>
<evidence type="ECO:0000313" key="9">
    <source>
        <dbReference type="Proteomes" id="UP000664521"/>
    </source>
</evidence>
<keyword evidence="3" id="KW-0378">Hydrolase</keyword>
<feature type="modified residue" description="3-oxoalanine (Cys)" evidence="5">
    <location>
        <position position="85"/>
    </location>
</feature>
<evidence type="ECO:0000256" key="2">
    <source>
        <dbReference type="ARBA" id="ARBA00022729"/>
    </source>
</evidence>
<gene>
    <name evidence="8" type="ORF">HETSPECPRED_006525</name>
</gene>
<dbReference type="OrthoDB" id="96314at2759"/>
<dbReference type="PIRSF" id="PIRSF036666">
    <property type="entry name" value="G6S"/>
    <property type="match status" value="1"/>
</dbReference>
<evidence type="ECO:0000313" key="8">
    <source>
        <dbReference type="EMBL" id="CAF9927242.1"/>
    </source>
</evidence>
<keyword evidence="9" id="KW-1185">Reference proteome</keyword>
<name>A0A8H3FQK7_9LECA</name>
<dbReference type="SUPFAM" id="SSF53649">
    <property type="entry name" value="Alkaline phosphatase-like"/>
    <property type="match status" value="1"/>
</dbReference>
<dbReference type="Proteomes" id="UP000664521">
    <property type="component" value="Unassembled WGS sequence"/>
</dbReference>
<proteinExistence type="inferred from homology"/>
<dbReference type="AlphaFoldDB" id="A0A8H3FQK7"/>
<dbReference type="FunFam" id="3.40.720.10:FF:000051">
    <property type="entry name" value="Arylsulfatase"/>
    <property type="match status" value="1"/>
</dbReference>
<evidence type="ECO:0000256" key="4">
    <source>
        <dbReference type="ARBA" id="ARBA00023180"/>
    </source>
</evidence>
<evidence type="ECO:0000259" key="7">
    <source>
        <dbReference type="Pfam" id="PF00884"/>
    </source>
</evidence>
<dbReference type="GO" id="GO:0030203">
    <property type="term" value="P:glycosaminoglycan metabolic process"/>
    <property type="evidence" value="ECO:0007669"/>
    <property type="project" value="InterPro"/>
</dbReference>
<dbReference type="InterPro" id="IPR024607">
    <property type="entry name" value="Sulfatase_CS"/>
</dbReference>